<reference evidence="2 3" key="1">
    <citation type="journal article" date="2014" name="Curr. Biol.">
        <title>The genome of the clonal raider ant Cerapachys biroi.</title>
        <authorList>
            <person name="Oxley P.R."/>
            <person name="Ji L."/>
            <person name="Fetter-Pruneda I."/>
            <person name="McKenzie S.K."/>
            <person name="Li C."/>
            <person name="Hu H."/>
            <person name="Zhang G."/>
            <person name="Kronauer D.J."/>
        </authorList>
    </citation>
    <scope>NUCLEOTIDE SEQUENCE [LARGE SCALE GENOMIC DNA]</scope>
</reference>
<dbReference type="Proteomes" id="UP000053097">
    <property type="component" value="Unassembled WGS sequence"/>
</dbReference>
<accession>A0A026WIR9</accession>
<gene>
    <name evidence="2" type="ORF">X777_04092</name>
</gene>
<dbReference type="AlphaFoldDB" id="A0A026WIR9"/>
<name>A0A026WIR9_OOCBI</name>
<organism evidence="2 3">
    <name type="scientific">Ooceraea biroi</name>
    <name type="common">Clonal raider ant</name>
    <name type="synonym">Cerapachys biroi</name>
    <dbReference type="NCBI Taxonomy" id="2015173"/>
    <lineage>
        <taxon>Eukaryota</taxon>
        <taxon>Metazoa</taxon>
        <taxon>Ecdysozoa</taxon>
        <taxon>Arthropoda</taxon>
        <taxon>Hexapoda</taxon>
        <taxon>Insecta</taxon>
        <taxon>Pterygota</taxon>
        <taxon>Neoptera</taxon>
        <taxon>Endopterygota</taxon>
        <taxon>Hymenoptera</taxon>
        <taxon>Apocrita</taxon>
        <taxon>Aculeata</taxon>
        <taxon>Formicoidea</taxon>
        <taxon>Formicidae</taxon>
        <taxon>Dorylinae</taxon>
        <taxon>Ooceraea</taxon>
    </lineage>
</organism>
<feature type="non-terminal residue" evidence="2">
    <location>
        <position position="1"/>
    </location>
</feature>
<evidence type="ECO:0000256" key="1">
    <source>
        <dbReference type="SAM" id="MobiDB-lite"/>
    </source>
</evidence>
<evidence type="ECO:0000313" key="2">
    <source>
        <dbReference type="EMBL" id="EZA55873.1"/>
    </source>
</evidence>
<protein>
    <submittedName>
        <fullName evidence="2">Uncharacterized protein</fullName>
    </submittedName>
</protein>
<dbReference type="EMBL" id="KK107183">
    <property type="protein sequence ID" value="EZA55873.1"/>
    <property type="molecule type" value="Genomic_DNA"/>
</dbReference>
<proteinExistence type="predicted"/>
<feature type="region of interest" description="Disordered" evidence="1">
    <location>
        <begin position="1"/>
        <end position="34"/>
    </location>
</feature>
<evidence type="ECO:0000313" key="3">
    <source>
        <dbReference type="Proteomes" id="UP000053097"/>
    </source>
</evidence>
<sequence length="163" mass="17742">PQIGHRRRDANKSKTANYYRANENPSSAVPSDRENGSWRIRRILAGFFSPKRDKFNCRPLPIAGLLRSGTDRDFSDLRDTSGNSIAFTGGGMGGAKLPGSCDSETNSVIVAGQRHLCEEQTYLAQQAIHQIAALDKLALAGWQDAQDTRDGDEGSAYEGGWEG</sequence>
<keyword evidence="3" id="KW-1185">Reference proteome</keyword>